<evidence type="ECO:0000313" key="2">
    <source>
        <dbReference type="EMBL" id="KAK3282656.1"/>
    </source>
</evidence>
<feature type="compositionally biased region" description="Polar residues" evidence="1">
    <location>
        <begin position="70"/>
        <end position="86"/>
    </location>
</feature>
<name>A0AAE0GRB6_9CHLO</name>
<accession>A0AAE0GRB6</accession>
<keyword evidence="3" id="KW-1185">Reference proteome</keyword>
<evidence type="ECO:0000256" key="1">
    <source>
        <dbReference type="SAM" id="MobiDB-lite"/>
    </source>
</evidence>
<dbReference type="Proteomes" id="UP001190700">
    <property type="component" value="Unassembled WGS sequence"/>
</dbReference>
<organism evidence="2 3">
    <name type="scientific">Cymbomonas tetramitiformis</name>
    <dbReference type="NCBI Taxonomy" id="36881"/>
    <lineage>
        <taxon>Eukaryota</taxon>
        <taxon>Viridiplantae</taxon>
        <taxon>Chlorophyta</taxon>
        <taxon>Pyramimonadophyceae</taxon>
        <taxon>Pyramimonadales</taxon>
        <taxon>Pyramimonadaceae</taxon>
        <taxon>Cymbomonas</taxon>
    </lineage>
</organism>
<sequence>MEQKIYAGTEGMVADTVLTKWLAEFDNSKAKNVMTATAKQAAGAASRAQRNDHRVGGGRGGDRAPPPNSPGQTAYDTGVCTLSQRSMARWGREQRSTAMDRSRSEGTNSWRLVMDFRWLNEFCVKSKCKMETLKKLRRLASQGD</sequence>
<gene>
    <name evidence="2" type="ORF">CYMTET_9616</name>
</gene>
<feature type="region of interest" description="Disordered" evidence="1">
    <location>
        <begin position="38"/>
        <end position="106"/>
    </location>
</feature>
<evidence type="ECO:0000313" key="3">
    <source>
        <dbReference type="Proteomes" id="UP001190700"/>
    </source>
</evidence>
<dbReference type="AlphaFoldDB" id="A0AAE0GRB6"/>
<feature type="compositionally biased region" description="Basic and acidic residues" evidence="1">
    <location>
        <begin position="90"/>
        <end position="104"/>
    </location>
</feature>
<protein>
    <submittedName>
        <fullName evidence="2">Uncharacterized protein</fullName>
    </submittedName>
</protein>
<reference evidence="2 3" key="1">
    <citation type="journal article" date="2015" name="Genome Biol. Evol.">
        <title>Comparative Genomics of a Bacterivorous Green Alga Reveals Evolutionary Causalities and Consequences of Phago-Mixotrophic Mode of Nutrition.</title>
        <authorList>
            <person name="Burns J.A."/>
            <person name="Paasch A."/>
            <person name="Narechania A."/>
            <person name="Kim E."/>
        </authorList>
    </citation>
    <scope>NUCLEOTIDE SEQUENCE [LARGE SCALE GENOMIC DNA]</scope>
    <source>
        <strain evidence="2 3">PLY_AMNH</strain>
    </source>
</reference>
<dbReference type="EMBL" id="LGRX02003210">
    <property type="protein sequence ID" value="KAK3282656.1"/>
    <property type="molecule type" value="Genomic_DNA"/>
</dbReference>
<comment type="caution">
    <text evidence="2">The sequence shown here is derived from an EMBL/GenBank/DDBJ whole genome shotgun (WGS) entry which is preliminary data.</text>
</comment>
<feature type="compositionally biased region" description="Low complexity" evidence="1">
    <location>
        <begin position="38"/>
        <end position="48"/>
    </location>
</feature>
<proteinExistence type="predicted"/>